<dbReference type="AlphaFoldDB" id="A0A834U465"/>
<gene>
    <name evidence="2" type="ORF">H0235_012268</name>
</gene>
<reference evidence="2" key="1">
    <citation type="journal article" date="2020" name="G3 (Bethesda)">
        <title>High-Quality Assemblies for Three Invasive Social Wasps from the &lt;i&gt;Vespula&lt;/i&gt; Genus.</title>
        <authorList>
            <person name="Harrop T.W.R."/>
            <person name="Guhlin J."/>
            <person name="McLaughlin G.M."/>
            <person name="Permina E."/>
            <person name="Stockwell P."/>
            <person name="Gilligan J."/>
            <person name="Le Lec M.F."/>
            <person name="Gruber M.A.M."/>
            <person name="Quinn O."/>
            <person name="Lovegrove M."/>
            <person name="Duncan E.J."/>
            <person name="Remnant E.J."/>
            <person name="Van Eeckhoven J."/>
            <person name="Graham B."/>
            <person name="Knapp R.A."/>
            <person name="Langford K.W."/>
            <person name="Kronenberg Z."/>
            <person name="Press M.O."/>
            <person name="Eacker S.M."/>
            <person name="Wilson-Rankin E.E."/>
            <person name="Purcell J."/>
            <person name="Lester P.J."/>
            <person name="Dearden P.K."/>
        </authorList>
    </citation>
    <scope>NUCLEOTIDE SEQUENCE</scope>
    <source>
        <strain evidence="2">Volc-1</strain>
    </source>
</reference>
<keyword evidence="3" id="KW-1185">Reference proteome</keyword>
<feature type="region of interest" description="Disordered" evidence="1">
    <location>
        <begin position="94"/>
        <end position="123"/>
    </location>
</feature>
<organism evidence="2 3">
    <name type="scientific">Vespula pensylvanica</name>
    <name type="common">Western yellow jacket</name>
    <name type="synonym">Wasp</name>
    <dbReference type="NCBI Taxonomy" id="30213"/>
    <lineage>
        <taxon>Eukaryota</taxon>
        <taxon>Metazoa</taxon>
        <taxon>Ecdysozoa</taxon>
        <taxon>Arthropoda</taxon>
        <taxon>Hexapoda</taxon>
        <taxon>Insecta</taxon>
        <taxon>Pterygota</taxon>
        <taxon>Neoptera</taxon>
        <taxon>Endopterygota</taxon>
        <taxon>Hymenoptera</taxon>
        <taxon>Apocrita</taxon>
        <taxon>Aculeata</taxon>
        <taxon>Vespoidea</taxon>
        <taxon>Vespidae</taxon>
        <taxon>Vespinae</taxon>
        <taxon>Vespula</taxon>
    </lineage>
</organism>
<sequence>MAKSIRTNLEKHIYSIRKSYCTSFEDHKSYSIFNLLEDSTVKARVRRTLSFSLIPRHRLAWILRCKRSARGIAQLREANNPLLRPLMIEQTRRYARRRKKEEEEEAEEEEAEEAEEEEEGKVVFGRRQSRLRASLAPRRRYGECSLALTRRGGRK</sequence>
<evidence type="ECO:0000256" key="1">
    <source>
        <dbReference type="SAM" id="MobiDB-lite"/>
    </source>
</evidence>
<feature type="compositionally biased region" description="Acidic residues" evidence="1">
    <location>
        <begin position="102"/>
        <end position="119"/>
    </location>
</feature>
<dbReference type="EMBL" id="JACSDY010000011">
    <property type="protein sequence ID" value="KAF7415676.1"/>
    <property type="molecule type" value="Genomic_DNA"/>
</dbReference>
<proteinExistence type="predicted"/>
<accession>A0A834U465</accession>
<protein>
    <submittedName>
        <fullName evidence="2">Uncharacterized protein</fullName>
    </submittedName>
</protein>
<name>A0A834U465_VESPE</name>
<comment type="caution">
    <text evidence="2">The sequence shown here is derived from an EMBL/GenBank/DDBJ whole genome shotgun (WGS) entry which is preliminary data.</text>
</comment>
<dbReference type="Proteomes" id="UP000600918">
    <property type="component" value="Unassembled WGS sequence"/>
</dbReference>
<evidence type="ECO:0000313" key="3">
    <source>
        <dbReference type="Proteomes" id="UP000600918"/>
    </source>
</evidence>
<evidence type="ECO:0000313" key="2">
    <source>
        <dbReference type="EMBL" id="KAF7415676.1"/>
    </source>
</evidence>